<keyword evidence="3" id="KW-0433">Leucine-rich repeat</keyword>
<dbReference type="SMART" id="SM00369">
    <property type="entry name" value="LRR_TYP"/>
    <property type="match status" value="5"/>
</dbReference>
<evidence type="ECO:0000313" key="7">
    <source>
        <dbReference type="Proteomes" id="UP001152803"/>
    </source>
</evidence>
<feature type="region of interest" description="Disordered" evidence="5">
    <location>
        <begin position="546"/>
        <end position="569"/>
    </location>
</feature>
<keyword evidence="4" id="KW-0677">Repeat</keyword>
<evidence type="ECO:0000256" key="5">
    <source>
        <dbReference type="SAM" id="MobiDB-lite"/>
    </source>
</evidence>
<dbReference type="SUPFAM" id="SSF52058">
    <property type="entry name" value="L domain-like"/>
    <property type="match status" value="1"/>
</dbReference>
<dbReference type="Pfam" id="PF13855">
    <property type="entry name" value="LRR_8"/>
    <property type="match status" value="1"/>
</dbReference>
<dbReference type="Proteomes" id="UP001152803">
    <property type="component" value="Unassembled WGS sequence"/>
</dbReference>
<organism evidence="6 7">
    <name type="scientific">Conger conger</name>
    <name type="common">Conger eel</name>
    <name type="synonym">Muraena conger</name>
    <dbReference type="NCBI Taxonomy" id="82655"/>
    <lineage>
        <taxon>Eukaryota</taxon>
        <taxon>Metazoa</taxon>
        <taxon>Chordata</taxon>
        <taxon>Craniata</taxon>
        <taxon>Vertebrata</taxon>
        <taxon>Euteleostomi</taxon>
        <taxon>Actinopterygii</taxon>
        <taxon>Neopterygii</taxon>
        <taxon>Teleostei</taxon>
        <taxon>Anguilliformes</taxon>
        <taxon>Congridae</taxon>
        <taxon>Conger</taxon>
    </lineage>
</organism>
<dbReference type="PANTHER" id="PTHR22710:SF2">
    <property type="entry name" value="X-RAY RADIATION RESISTANCE-ASSOCIATED PROTEIN 1"/>
    <property type="match status" value="1"/>
</dbReference>
<dbReference type="OrthoDB" id="1687175at2759"/>
<dbReference type="AlphaFoldDB" id="A0A9Q1I225"/>
<name>A0A9Q1I225_CONCO</name>
<evidence type="ECO:0008006" key="8">
    <source>
        <dbReference type="Google" id="ProtNLM"/>
    </source>
</evidence>
<dbReference type="PANTHER" id="PTHR22710">
    <property type="entry name" value="X-RAY RADIATION RESISTANCE ASSOCIATED PROTEIN 1 XRRA1"/>
    <property type="match status" value="1"/>
</dbReference>
<protein>
    <recommendedName>
        <fullName evidence="8">X-ray radiation resistance-associated protein 1</fullName>
    </recommendedName>
</protein>
<dbReference type="GO" id="GO:0005634">
    <property type="term" value="C:nucleus"/>
    <property type="evidence" value="ECO:0007669"/>
    <property type="project" value="TreeGrafter"/>
</dbReference>
<feature type="compositionally biased region" description="Basic and acidic residues" evidence="5">
    <location>
        <begin position="550"/>
        <end position="569"/>
    </location>
</feature>
<accession>A0A9Q1I225</accession>
<evidence type="ECO:0000313" key="6">
    <source>
        <dbReference type="EMBL" id="KAJ8275690.1"/>
    </source>
</evidence>
<dbReference type="GO" id="GO:0005737">
    <property type="term" value="C:cytoplasm"/>
    <property type="evidence" value="ECO:0007669"/>
    <property type="project" value="UniProtKB-SubCell"/>
</dbReference>
<dbReference type="InterPro" id="IPR032675">
    <property type="entry name" value="LRR_dom_sf"/>
</dbReference>
<dbReference type="InterPro" id="IPR003591">
    <property type="entry name" value="Leu-rich_rpt_typical-subtyp"/>
</dbReference>
<feature type="region of interest" description="Disordered" evidence="5">
    <location>
        <begin position="484"/>
        <end position="525"/>
    </location>
</feature>
<comment type="subcellular location">
    <subcellularLocation>
        <location evidence="1">Cytoplasm</location>
    </subcellularLocation>
</comment>
<sequence length="721" mass="81982">MATGGLYKLDDGEAFLTNCFPVRSFFQPSKEGAGHWLVAQRNAIEEKYRSRNTRAHCTAEESVVSGSTKLHDSTKTDISCNTLDRSLLMRLHCVDKPSALCNVNISDQKLHSAKPEDFEEFDNVAYINASENHLNLEPFNRFPILRELELSLNRIYSLRVNAGDFPHLEVLDLSYNHLSSDDVLSVGLLPCLKVLHLTGNGLQTLPDDMASPLHDPTQWTSDQSKLFTSLEVLMLDDNNLCCPGVFNSLANLKRLQYLNLQGNYITEVPFLQQFGDTEDLKSCSQKHGEDLGHGQDLVSDSEMWATSNKSVERTDADNSDFPWVQKELNKNSTSDDYTHRRTHSTLQISSEFNLPLPELRFLNLADNKIAVEEALLAVAWFPSLTELVIHSNPLTTQRSGDPPMLTHFLHDRLGVSIRRQKTQHFVKPRIVIPVNQKRKVETKIRKVPKVPLSLEAASSHFLHGHSSISEKYTEDLLDKTVPPERVNLQSPNCPPHMSCQGIDNEEGTDYHGLNDSEEKANDSPGAKNLEKEAFFLTQVNDLDGSTWQEESERQEPDSEQQRQEDSIPDKFRGYEILLDAKPDPFMFEPVGIQQTVRVLELALKNLLVYRDSKADTDLLQKPYTEKEKRIGKLLQAKPRRLKGEKAEDALTKIKDRRTINKVPLDKVLKGKDVYKKEYEEAWTLLKDMKKKYKIVHMKAEESAQVESSEHTNLDGRMAKQE</sequence>
<feature type="compositionally biased region" description="Basic and acidic residues" evidence="5">
    <location>
        <begin position="508"/>
        <end position="521"/>
    </location>
</feature>
<gene>
    <name evidence="6" type="ORF">COCON_G00074420</name>
</gene>
<dbReference type="EMBL" id="JAFJMO010000005">
    <property type="protein sequence ID" value="KAJ8275690.1"/>
    <property type="molecule type" value="Genomic_DNA"/>
</dbReference>
<dbReference type="PROSITE" id="PS51450">
    <property type="entry name" value="LRR"/>
    <property type="match status" value="2"/>
</dbReference>
<reference evidence="6" key="1">
    <citation type="journal article" date="2023" name="Science">
        <title>Genome structures resolve the early diversification of teleost fishes.</title>
        <authorList>
            <person name="Parey E."/>
            <person name="Louis A."/>
            <person name="Montfort J."/>
            <person name="Bouchez O."/>
            <person name="Roques C."/>
            <person name="Iampietro C."/>
            <person name="Lluch J."/>
            <person name="Castinel A."/>
            <person name="Donnadieu C."/>
            <person name="Desvignes T."/>
            <person name="Floi Bucao C."/>
            <person name="Jouanno E."/>
            <person name="Wen M."/>
            <person name="Mejri S."/>
            <person name="Dirks R."/>
            <person name="Jansen H."/>
            <person name="Henkel C."/>
            <person name="Chen W.J."/>
            <person name="Zahm M."/>
            <person name="Cabau C."/>
            <person name="Klopp C."/>
            <person name="Thompson A.W."/>
            <person name="Robinson-Rechavi M."/>
            <person name="Braasch I."/>
            <person name="Lecointre G."/>
            <person name="Bobe J."/>
            <person name="Postlethwait J.H."/>
            <person name="Berthelot C."/>
            <person name="Roest Crollius H."/>
            <person name="Guiguen Y."/>
        </authorList>
    </citation>
    <scope>NUCLEOTIDE SEQUENCE</scope>
    <source>
        <strain evidence="6">Concon-B</strain>
    </source>
</reference>
<keyword evidence="7" id="KW-1185">Reference proteome</keyword>
<evidence type="ECO:0000256" key="4">
    <source>
        <dbReference type="ARBA" id="ARBA00022737"/>
    </source>
</evidence>
<evidence type="ECO:0000256" key="2">
    <source>
        <dbReference type="ARBA" id="ARBA00022490"/>
    </source>
</evidence>
<feature type="region of interest" description="Disordered" evidence="5">
    <location>
        <begin position="700"/>
        <end position="721"/>
    </location>
</feature>
<comment type="caution">
    <text evidence="6">The sequence shown here is derived from an EMBL/GenBank/DDBJ whole genome shotgun (WGS) entry which is preliminary data.</text>
</comment>
<dbReference type="InterPro" id="IPR001611">
    <property type="entry name" value="Leu-rich_rpt"/>
</dbReference>
<evidence type="ECO:0000256" key="1">
    <source>
        <dbReference type="ARBA" id="ARBA00004496"/>
    </source>
</evidence>
<dbReference type="Gene3D" id="3.80.10.10">
    <property type="entry name" value="Ribonuclease Inhibitor"/>
    <property type="match status" value="3"/>
</dbReference>
<proteinExistence type="predicted"/>
<keyword evidence="2" id="KW-0963">Cytoplasm</keyword>
<evidence type="ECO:0000256" key="3">
    <source>
        <dbReference type="ARBA" id="ARBA00022614"/>
    </source>
</evidence>